<dbReference type="AlphaFoldDB" id="A0A4Y3RYN2"/>
<feature type="region of interest" description="Disordered" evidence="1">
    <location>
        <begin position="96"/>
        <end position="125"/>
    </location>
</feature>
<accession>A0A4Y3RYN2</accession>
<protein>
    <recommendedName>
        <fullName evidence="4">HTH crp-type domain-containing protein</fullName>
    </recommendedName>
</protein>
<evidence type="ECO:0000313" key="3">
    <source>
        <dbReference type="Proteomes" id="UP000315226"/>
    </source>
</evidence>
<comment type="caution">
    <text evidence="2">The sequence shown here is derived from an EMBL/GenBank/DDBJ whole genome shotgun (WGS) entry which is preliminary data.</text>
</comment>
<organism evidence="2 3">
    <name type="scientific">Streptomyces gardneri</name>
    <dbReference type="NCBI Taxonomy" id="66892"/>
    <lineage>
        <taxon>Bacteria</taxon>
        <taxon>Bacillati</taxon>
        <taxon>Actinomycetota</taxon>
        <taxon>Actinomycetes</taxon>
        <taxon>Kitasatosporales</taxon>
        <taxon>Streptomycetaceae</taxon>
        <taxon>Streptomyces</taxon>
    </lineage>
</organism>
<dbReference type="Gene3D" id="1.10.10.10">
    <property type="entry name" value="Winged helix-like DNA-binding domain superfamily/Winged helix DNA-binding domain"/>
    <property type="match status" value="1"/>
</dbReference>
<dbReference type="InterPro" id="IPR036390">
    <property type="entry name" value="WH_DNA-bd_sf"/>
</dbReference>
<evidence type="ECO:0000256" key="1">
    <source>
        <dbReference type="SAM" id="MobiDB-lite"/>
    </source>
</evidence>
<proteinExistence type="predicted"/>
<dbReference type="RefSeq" id="WP_141302538.1">
    <property type="nucleotide sequence ID" value="NZ_BJMN01000070.1"/>
</dbReference>
<evidence type="ECO:0008006" key="4">
    <source>
        <dbReference type="Google" id="ProtNLM"/>
    </source>
</evidence>
<name>A0A4Y3RYN2_9ACTN</name>
<dbReference type="SUPFAM" id="SSF46785">
    <property type="entry name" value="Winged helix' DNA-binding domain"/>
    <property type="match status" value="1"/>
</dbReference>
<dbReference type="OrthoDB" id="4196842at2"/>
<keyword evidence="3" id="KW-1185">Reference proteome</keyword>
<sequence length="125" mass="13571">MGYDAHQALADAPLSVSAYKLFHKMSALQNRKDHGLVRVESQAKFAEQCGMSQPSVSRGLRQLAENGFIYPDGRDWRIRADLLFNGNGAAQTQAVRNIPDDVPDPYAANRPADLTVIKGGDDSAG</sequence>
<dbReference type="EMBL" id="BJMN01000070">
    <property type="protein sequence ID" value="GEB61893.1"/>
    <property type="molecule type" value="Genomic_DNA"/>
</dbReference>
<gene>
    <name evidence="2" type="ORF">SGA01_74980</name>
</gene>
<evidence type="ECO:0000313" key="2">
    <source>
        <dbReference type="EMBL" id="GEB61893.1"/>
    </source>
</evidence>
<dbReference type="Proteomes" id="UP000315226">
    <property type="component" value="Unassembled WGS sequence"/>
</dbReference>
<dbReference type="InterPro" id="IPR036388">
    <property type="entry name" value="WH-like_DNA-bd_sf"/>
</dbReference>
<reference evidence="2 3" key="1">
    <citation type="submission" date="2019-06" db="EMBL/GenBank/DDBJ databases">
        <title>Whole genome shotgun sequence of Streptomyces gardneri NBRC 12865.</title>
        <authorList>
            <person name="Hosoyama A."/>
            <person name="Uohara A."/>
            <person name="Ohji S."/>
            <person name="Ichikawa N."/>
        </authorList>
    </citation>
    <scope>NUCLEOTIDE SEQUENCE [LARGE SCALE GENOMIC DNA]</scope>
    <source>
        <strain evidence="2 3">NBRC 12865</strain>
    </source>
</reference>